<feature type="compositionally biased region" description="Polar residues" evidence="2">
    <location>
        <begin position="37"/>
        <end position="51"/>
    </location>
</feature>
<dbReference type="GO" id="GO:0048193">
    <property type="term" value="P:Golgi vesicle transport"/>
    <property type="evidence" value="ECO:0007669"/>
    <property type="project" value="TreeGrafter"/>
</dbReference>
<dbReference type="Proteomes" id="UP000075809">
    <property type="component" value="Unassembled WGS sequence"/>
</dbReference>
<sequence length="1674" mass="193825">MFKKFKDKLAEEMKQSPARLQASVQQLAQAVVSPALSNSSIQEASNDNFSLTEDGDETPKNTPVKHSFQNVDLMSPSSNRMEISRRSSVSSITSDASSLFPMYESPPNLYHLQSDMDQSASEMDDNISPHLDRVTKDQLYSAYKKVQTKYHKYRGRYTDLATHYRELDRAKSRLESVLVETQDKVLRRITDLKEQCQLEQQAKAHLEDVLRNDIEEKDHIINTLNTKIKLLQSSGPILDNSVLEEAQPKESSKVNLIDLANESSNDENNPLSVENTQLKDKLKKLESLVLKYKESLKRNKEKFLEVMKEKNTLENDHEALKNSTAERINVTEGELSAARIEIEKLTEQIDTLHKREEESAISLAENKLSVHRELEEKEEQIKQLRIDLKHITEDKESLNEAVARYKAELSELKSLHTDSSIADKNAITSKEKIEQVGIKHHEEVDHSEKIKTDNENKLDELTVRLKEKEIELQELQDKLEKQNIEYKYEKESIRSELLAWKTTYSDLREEYQAHRIIVEERQKDADSTIEKLQATVQSVDKELENMRNALIDKDQVCENYNKKVQQYTDMLEEAKNKLTEQKAEIISLNDKLEKLSGLQEELENKKIELSAIQSEFELCKSTIDDFKNKVQADSSVINLLKKERSDFINRLIYYNDCMRRLKQDCMDVKNVVAEEFLNQKAKVLDMSATLAASFTKLEKENITLRSEIDKLRSKIKDQEQLILKETDLQSEFAQVANHKSALEAELRKSNERLKEMTLKSNQYDELNTTNNKLIAEIDNLNFKIHDLEAASHKLTQSQQDVKVLRERLRTLENLESVNHALSGEIDDLREKHVQVSHAFKKVDELNAKLREATEVINSFKSENSNQDTLRKELYASRLEIARLKQDLAEKEGEIKTRDEKLGSEEEHVAYLKSTCDSHIQTIEEHVRKYLNLEAEYQATRENHAKETTELMENNKALQETVNVKLVQLKKIKTIKERQNKTIEEVKAELDQSKTRQAELSNMLKTFEKQIESLKLENSQLMTITLENKDLKDKQNDLLSHNQKLCENDEALKQKIADYEKEIEELRRTVKNYVESYKSQLNSQSEKVERLSNELSNVSSQLERKDAELNSLNERLVMSEKESQEIKGKLDERDAELKDKIFELGTAMTNCNSKKEENLRLCAKLRTIRDEVQRIKDVEEKNKELNSELNDLIQKNSNAEAIRSENNVLIAEQKTLKDRIAELERVKSSSTQLQTRVNNLQSKISSLEALRMENGRLQSEIEALQSAKNSSPEVGALKDTLTAKDAEIKLLEDKISNMSQEIGNLKRFSLEIDERRKGADTLKNSLALAEEKITGLQSEINSLIRTNDMLRKELETVHKDKDAKGQLISDKLREENKRLEAQLDEALITFQAKETQMQLANNELRSQTNQLREQLKTSEEEQGMRLKQLVKEFQAQLHDKEEELQAALEKRFDRQHNYESNLVQQYKEQLKDCQIELTEKSEQLESLVLEKKDVVVEKGKDIDRLVETIAQIKKEHTDEIKELEKKWKAIVQQKIDNLQVKHEDELNELTKEWQNERKPDAQTDAASEELESTSRVAMAAIHTSTGSIHTLQQTLTSQRRELAELRKLVSLRHDTLEDSTEIEYLRNILFEYMMGRETMVLARVIAAVVKFDQEQTTKILKKEEDKLTLVSGSTN</sequence>
<feature type="coiled-coil region" evidence="1">
    <location>
        <begin position="275"/>
        <end position="415"/>
    </location>
</feature>
<protein>
    <submittedName>
        <fullName evidence="4">Golgin subfamily A member 4</fullName>
    </submittedName>
</protein>
<dbReference type="PANTHER" id="PTHR19327">
    <property type="entry name" value="GOLGIN"/>
    <property type="match status" value="1"/>
</dbReference>
<feature type="coiled-coil region" evidence="1">
    <location>
        <begin position="529"/>
        <end position="615"/>
    </location>
</feature>
<dbReference type="Gene3D" id="1.10.220.60">
    <property type="entry name" value="GRIP domain"/>
    <property type="match status" value="1"/>
</dbReference>
<organism evidence="4 5">
    <name type="scientific">Mycetomoellerius zeteki</name>
    <dbReference type="NCBI Taxonomy" id="64791"/>
    <lineage>
        <taxon>Eukaryota</taxon>
        <taxon>Metazoa</taxon>
        <taxon>Ecdysozoa</taxon>
        <taxon>Arthropoda</taxon>
        <taxon>Hexapoda</taxon>
        <taxon>Insecta</taxon>
        <taxon>Pterygota</taxon>
        <taxon>Neoptera</taxon>
        <taxon>Endopterygota</taxon>
        <taxon>Hymenoptera</taxon>
        <taxon>Apocrita</taxon>
        <taxon>Aculeata</taxon>
        <taxon>Formicoidea</taxon>
        <taxon>Formicidae</taxon>
        <taxon>Myrmicinae</taxon>
        <taxon>Mycetomoellerius</taxon>
    </lineage>
</organism>
<dbReference type="GO" id="GO:0031267">
    <property type="term" value="F:small GTPase binding"/>
    <property type="evidence" value="ECO:0007669"/>
    <property type="project" value="TreeGrafter"/>
</dbReference>
<dbReference type="PROSITE" id="PS50913">
    <property type="entry name" value="GRIP"/>
    <property type="match status" value="1"/>
</dbReference>
<proteinExistence type="predicted"/>
<reference evidence="4 5" key="1">
    <citation type="submission" date="2015-09" db="EMBL/GenBank/DDBJ databases">
        <title>Trachymyrmex zeteki WGS genome.</title>
        <authorList>
            <person name="Nygaard S."/>
            <person name="Hu H."/>
            <person name="Boomsma J."/>
            <person name="Zhang G."/>
        </authorList>
    </citation>
    <scope>NUCLEOTIDE SEQUENCE [LARGE SCALE GENOMIC DNA]</scope>
    <source>
        <strain evidence="4">Tzet28-1</strain>
        <tissue evidence="4">Whole body</tissue>
    </source>
</reference>
<dbReference type="GO" id="GO:0005794">
    <property type="term" value="C:Golgi apparatus"/>
    <property type="evidence" value="ECO:0007669"/>
    <property type="project" value="TreeGrafter"/>
</dbReference>
<evidence type="ECO:0000313" key="5">
    <source>
        <dbReference type="Proteomes" id="UP000075809"/>
    </source>
</evidence>
<accession>A0A151XAM9</accession>
<gene>
    <name evidence="4" type="ORF">ALC60_03678</name>
</gene>
<dbReference type="SMART" id="SM00755">
    <property type="entry name" value="Grip"/>
    <property type="match status" value="1"/>
</dbReference>
<dbReference type="STRING" id="64791.A0A151XAM9"/>
<feature type="coiled-coil region" evidence="1">
    <location>
        <begin position="164"/>
        <end position="209"/>
    </location>
</feature>
<feature type="coiled-coil region" evidence="1">
    <location>
        <begin position="451"/>
        <end position="492"/>
    </location>
</feature>
<keyword evidence="1" id="KW-0175">Coiled coil</keyword>
<feature type="region of interest" description="Disordered" evidence="2">
    <location>
        <begin position="35"/>
        <end position="66"/>
    </location>
</feature>
<dbReference type="Pfam" id="PF01465">
    <property type="entry name" value="GRIP"/>
    <property type="match status" value="1"/>
</dbReference>
<evidence type="ECO:0000313" key="4">
    <source>
        <dbReference type="EMBL" id="KYQ57360.1"/>
    </source>
</evidence>
<dbReference type="Gene3D" id="1.10.287.2610">
    <property type="match status" value="1"/>
</dbReference>
<evidence type="ECO:0000259" key="3">
    <source>
        <dbReference type="PROSITE" id="PS50913"/>
    </source>
</evidence>
<feature type="domain" description="GRIP" evidence="3">
    <location>
        <begin position="1614"/>
        <end position="1661"/>
    </location>
</feature>
<dbReference type="SUPFAM" id="SSF101283">
    <property type="entry name" value="GRIP domain"/>
    <property type="match status" value="1"/>
</dbReference>
<evidence type="ECO:0000256" key="1">
    <source>
        <dbReference type="SAM" id="Coils"/>
    </source>
</evidence>
<dbReference type="EMBL" id="KQ982339">
    <property type="protein sequence ID" value="KYQ57360.1"/>
    <property type="molecule type" value="Genomic_DNA"/>
</dbReference>
<evidence type="ECO:0000256" key="2">
    <source>
        <dbReference type="SAM" id="MobiDB-lite"/>
    </source>
</evidence>
<feature type="coiled-coil region" evidence="1">
    <location>
        <begin position="694"/>
        <end position="1128"/>
    </location>
</feature>
<feature type="coiled-coil region" evidence="1">
    <location>
        <begin position="1167"/>
        <end position="1547"/>
    </location>
</feature>
<keyword evidence="5" id="KW-1185">Reference proteome</keyword>
<dbReference type="PANTHER" id="PTHR19327:SF0">
    <property type="entry name" value="GOLGIN SUBFAMILY A MEMBER 4"/>
    <property type="match status" value="1"/>
</dbReference>
<name>A0A151XAM9_9HYME</name>
<dbReference type="InterPro" id="IPR000237">
    <property type="entry name" value="GRIP_dom"/>
</dbReference>